<dbReference type="STRING" id="370526.SAMN04489835_0093"/>
<feature type="transmembrane region" description="Helical" evidence="6">
    <location>
        <begin position="44"/>
        <end position="65"/>
    </location>
</feature>
<keyword evidence="5 6" id="KW-0472">Membrane</keyword>
<gene>
    <name evidence="7" type="ORF">SAMN04489835_0093</name>
</gene>
<feature type="transmembrane region" description="Helical" evidence="6">
    <location>
        <begin position="326"/>
        <end position="344"/>
    </location>
</feature>
<evidence type="ECO:0000256" key="3">
    <source>
        <dbReference type="ARBA" id="ARBA00022692"/>
    </source>
</evidence>
<proteinExistence type="predicted"/>
<dbReference type="PANTHER" id="PTHR30250:SF11">
    <property type="entry name" value="O-ANTIGEN TRANSPORTER-RELATED"/>
    <property type="match status" value="1"/>
</dbReference>
<feature type="transmembrane region" description="Helical" evidence="6">
    <location>
        <begin position="284"/>
        <end position="306"/>
    </location>
</feature>
<keyword evidence="2" id="KW-1003">Cell membrane</keyword>
<keyword evidence="8" id="KW-1185">Reference proteome</keyword>
<feature type="transmembrane region" description="Helical" evidence="6">
    <location>
        <begin position="380"/>
        <end position="403"/>
    </location>
</feature>
<evidence type="ECO:0000256" key="2">
    <source>
        <dbReference type="ARBA" id="ARBA00022475"/>
    </source>
</evidence>
<evidence type="ECO:0000256" key="4">
    <source>
        <dbReference type="ARBA" id="ARBA00022989"/>
    </source>
</evidence>
<organism evidence="7 8">
    <name type="scientific">Mycolicibacterium rutilum</name>
    <name type="common">Mycobacterium rutilum</name>
    <dbReference type="NCBI Taxonomy" id="370526"/>
    <lineage>
        <taxon>Bacteria</taxon>
        <taxon>Bacillati</taxon>
        <taxon>Actinomycetota</taxon>
        <taxon>Actinomycetes</taxon>
        <taxon>Mycobacteriales</taxon>
        <taxon>Mycobacteriaceae</taxon>
        <taxon>Mycolicibacterium</taxon>
    </lineage>
</organism>
<feature type="transmembrane region" description="Helical" evidence="6">
    <location>
        <begin position="356"/>
        <end position="374"/>
    </location>
</feature>
<dbReference type="AlphaFoldDB" id="A0A1H6IJ30"/>
<dbReference type="Proteomes" id="UP000182915">
    <property type="component" value="Chromosome I"/>
</dbReference>
<feature type="transmembrane region" description="Helical" evidence="6">
    <location>
        <begin position="159"/>
        <end position="189"/>
    </location>
</feature>
<evidence type="ECO:0000313" key="7">
    <source>
        <dbReference type="EMBL" id="SEH46415.1"/>
    </source>
</evidence>
<reference evidence="8" key="1">
    <citation type="submission" date="2016-10" db="EMBL/GenBank/DDBJ databases">
        <authorList>
            <person name="Varghese N."/>
            <person name="Submissions S."/>
        </authorList>
    </citation>
    <scope>NUCLEOTIDE SEQUENCE [LARGE SCALE GENOMIC DNA]</scope>
    <source>
        <strain evidence="8">DSM 45405</strain>
    </source>
</reference>
<evidence type="ECO:0000256" key="6">
    <source>
        <dbReference type="SAM" id="Phobius"/>
    </source>
</evidence>
<dbReference type="InterPro" id="IPR050833">
    <property type="entry name" value="Poly_Biosynth_Transport"/>
</dbReference>
<protein>
    <submittedName>
        <fullName evidence="7">Membrane protein involved in the export of O-antigen and teichoic acid</fullName>
    </submittedName>
</protein>
<name>A0A1H6IJ30_MYCRU</name>
<keyword evidence="4 6" id="KW-1133">Transmembrane helix</keyword>
<feature type="transmembrane region" description="Helical" evidence="6">
    <location>
        <begin position="91"/>
        <end position="110"/>
    </location>
</feature>
<accession>A0A1H6IJ30</accession>
<sequence length="428" mass="45781">MGGTILRKFGQQVVWSTSARVIFAMLQLGVTVLLARSLTPAEFAFASTAIALLMIMIALNGFGIIRQIEYRRSLDAEDPELPLLFIVRLRYSYASGVVWALGCLALWLVVKDGRFLILLPAAIWLVIEQITQVWNGISIIDGKSHLLIPSYVSRRLPQVLCLAAGLHLGLDGLSCLVTGMVIGALISYVQGWFTQESWARALRPISIKNRAARVGLDIPYWFSQVGEQVRDLDVAVVALVSTSGAGIYALPARLVRPMNLVTQAGGMVAFPHMVRRPKVSRRQLCLFLAAGTVPVLVASLAVFLAAPLVPMLVGTDYVDSVPVLQILAVTALLSGPSILLCFFLQARGRSAVRSAGLIMLIGNLALLPCVYLGALNSGAIGAAVGALIGQGLIFVALLARGFFECGVGVGLRGPRRSSLVTADEGKPK</sequence>
<evidence type="ECO:0000313" key="8">
    <source>
        <dbReference type="Proteomes" id="UP000182915"/>
    </source>
</evidence>
<evidence type="ECO:0000256" key="5">
    <source>
        <dbReference type="ARBA" id="ARBA00023136"/>
    </source>
</evidence>
<keyword evidence="3 6" id="KW-0812">Transmembrane</keyword>
<feature type="transmembrane region" description="Helical" evidence="6">
    <location>
        <begin position="21"/>
        <end position="38"/>
    </location>
</feature>
<dbReference type="EMBL" id="LT629971">
    <property type="protein sequence ID" value="SEH46415.1"/>
    <property type="molecule type" value="Genomic_DNA"/>
</dbReference>
<comment type="subcellular location">
    <subcellularLocation>
        <location evidence="1">Cell membrane</location>
        <topology evidence="1">Multi-pass membrane protein</topology>
    </subcellularLocation>
</comment>
<evidence type="ECO:0000256" key="1">
    <source>
        <dbReference type="ARBA" id="ARBA00004651"/>
    </source>
</evidence>
<dbReference type="PANTHER" id="PTHR30250">
    <property type="entry name" value="PST FAMILY PREDICTED COLANIC ACID TRANSPORTER"/>
    <property type="match status" value="1"/>
</dbReference>
<dbReference type="GO" id="GO:0005886">
    <property type="term" value="C:plasma membrane"/>
    <property type="evidence" value="ECO:0007669"/>
    <property type="project" value="UniProtKB-SubCell"/>
</dbReference>